<organism evidence="1 2">
    <name type="scientific">Candidatus Campylobacter infans</name>
    <dbReference type="NCBI Taxonomy" id="2561898"/>
    <lineage>
        <taxon>Bacteria</taxon>
        <taxon>Pseudomonadati</taxon>
        <taxon>Campylobacterota</taxon>
        <taxon>Epsilonproteobacteria</taxon>
        <taxon>Campylobacterales</taxon>
        <taxon>Campylobacteraceae</taxon>
        <taxon>Campylobacter</taxon>
    </lineage>
</organism>
<accession>A0A7H9CIQ7</accession>
<proteinExistence type="predicted"/>
<dbReference type="KEGG" id="cinf:CINF_1501"/>
<dbReference type="InterPro" id="IPR007423">
    <property type="entry name" value="Sel_put"/>
</dbReference>
<reference evidence="1 2" key="1">
    <citation type="submission" date="2020-02" db="EMBL/GenBank/DDBJ databases">
        <title>Complete genome sequence of the novel Campylobacter species Candidatus Campylobacter infans.</title>
        <authorList>
            <person name="Duim B."/>
            <person name="Zomer A."/>
            <person name="van der Graaf L."/>
            <person name="Wagenaar J."/>
        </authorList>
    </citation>
    <scope>NUCLEOTIDE SEQUENCE [LARGE SCALE GENOMIC DNA]</scope>
    <source>
        <strain evidence="1 2">19S00001</strain>
    </source>
</reference>
<evidence type="ECO:0000313" key="2">
    <source>
        <dbReference type="Proteomes" id="UP000509414"/>
    </source>
</evidence>
<dbReference type="AlphaFoldDB" id="A0A7H9CIQ7"/>
<evidence type="ECO:0000313" key="1">
    <source>
        <dbReference type="EMBL" id="QLI05980.1"/>
    </source>
</evidence>
<name>A0A7H9CIQ7_9BACT</name>
<dbReference type="EMBL" id="CP049075">
    <property type="protein sequence ID" value="QLI05980.1"/>
    <property type="molecule type" value="Genomic_DNA"/>
</dbReference>
<sequence>MFKICFSFLRRVWSRIDDVFSAIAGLPSYDEYVKHAKKKHPDKPILSKKEFIKSIQNASTKRPRCC</sequence>
<keyword evidence="2" id="KW-1185">Reference proteome</keyword>
<dbReference type="PANTHER" id="PTHR38453">
    <property type="entry name" value="CYTOPLASMIC PROTEIN-RELATED"/>
    <property type="match status" value="1"/>
</dbReference>
<gene>
    <name evidence="1" type="ORF">CINF_1501</name>
</gene>
<protein>
    <submittedName>
        <fullName evidence="1">YbdD/YjiX family protein</fullName>
    </submittedName>
</protein>
<dbReference type="Proteomes" id="UP000509414">
    <property type="component" value="Chromosome"/>
</dbReference>
<dbReference type="RefSeq" id="WP_179975091.1">
    <property type="nucleotide sequence ID" value="NZ_CP049075.1"/>
</dbReference>
<dbReference type="Pfam" id="PF04328">
    <property type="entry name" value="Sel_put"/>
    <property type="match status" value="1"/>
</dbReference>
<dbReference type="PANTHER" id="PTHR38453:SF1">
    <property type="entry name" value="CYTOPLASMIC PROTEIN"/>
    <property type="match status" value="1"/>
</dbReference>